<reference evidence="1 2" key="1">
    <citation type="submission" date="2016-11" db="EMBL/GenBank/DDBJ databases">
        <title>Study of marine rhodopsin-containing bacteria.</title>
        <authorList>
            <person name="Yoshizawa S."/>
            <person name="Kumagai Y."/>
            <person name="Kogure K."/>
        </authorList>
    </citation>
    <scope>NUCLEOTIDE SEQUENCE [LARGE SCALE GENOMIC DNA]</scope>
    <source>
        <strain evidence="1 2">SAORIC-28</strain>
    </source>
</reference>
<dbReference type="RefSeq" id="WP_095512651.1">
    <property type="nucleotide sequence ID" value="NZ_MQWD01000010.1"/>
</dbReference>
<accession>A0A271ITQ4</accession>
<protein>
    <submittedName>
        <fullName evidence="1">Uncharacterized protein</fullName>
    </submittedName>
</protein>
<dbReference type="OrthoDB" id="268769at2"/>
<sequence length="286" mass="30893">MADPKPLYATDYSPEQVDRTVRALLQVAVALGDDLPHVVLVGGLVPLFLVDQAEAATRDEAHVGSADVDVALHFALLDEDRYDALAGRLAASRFEPDENARGNPTPQRWRYGPAPSVKVDFLIDETETDDGTWDRVLHLGEGLAAVRALGLALAFDDAVEHELDGDTLDGAHARRTIRVCGPGAFVVLKALAFRNRAARKDAYDLAYVLRNVGGGPEGVADHLAPFRDHPAVQRAVRVLQEDFGSERETGPRAASAFLYAERIDPDYVAGVAGSVQIVLRRLQATG</sequence>
<evidence type="ECO:0000313" key="2">
    <source>
        <dbReference type="Proteomes" id="UP000216339"/>
    </source>
</evidence>
<dbReference type="Proteomes" id="UP000216339">
    <property type="component" value="Unassembled WGS sequence"/>
</dbReference>
<evidence type="ECO:0000313" key="1">
    <source>
        <dbReference type="EMBL" id="PAP74174.1"/>
    </source>
</evidence>
<gene>
    <name evidence="1" type="ORF">BSZ37_21155</name>
</gene>
<keyword evidence="2" id="KW-1185">Reference proteome</keyword>
<name>A0A271ITQ4_9BACT</name>
<comment type="caution">
    <text evidence="1">The sequence shown here is derived from an EMBL/GenBank/DDBJ whole genome shotgun (WGS) entry which is preliminary data.</text>
</comment>
<dbReference type="AlphaFoldDB" id="A0A271ITQ4"/>
<proteinExistence type="predicted"/>
<organism evidence="1 2">
    <name type="scientific">Rubrivirga marina</name>
    <dbReference type="NCBI Taxonomy" id="1196024"/>
    <lineage>
        <taxon>Bacteria</taxon>
        <taxon>Pseudomonadati</taxon>
        <taxon>Rhodothermota</taxon>
        <taxon>Rhodothermia</taxon>
        <taxon>Rhodothermales</taxon>
        <taxon>Rubricoccaceae</taxon>
        <taxon>Rubrivirga</taxon>
    </lineage>
</organism>
<dbReference type="EMBL" id="MQWD01000010">
    <property type="protein sequence ID" value="PAP74174.1"/>
    <property type="molecule type" value="Genomic_DNA"/>
</dbReference>